<evidence type="ECO:0000313" key="3">
    <source>
        <dbReference type="Proteomes" id="UP001164653"/>
    </source>
</evidence>
<feature type="chain" id="PRO_5038856598" description="DUF4402 domain-containing protein" evidence="1">
    <location>
        <begin position="22"/>
        <end position="162"/>
    </location>
</feature>
<feature type="signal peptide" evidence="1">
    <location>
        <begin position="1"/>
        <end position="21"/>
    </location>
</feature>
<keyword evidence="1" id="KW-0732">Signal</keyword>
<proteinExistence type="predicted"/>
<evidence type="ECO:0000256" key="1">
    <source>
        <dbReference type="SAM" id="SignalP"/>
    </source>
</evidence>
<organism evidence="2 3">
    <name type="scientific">Dyadobacter pollutisoli</name>
    <dbReference type="NCBI Taxonomy" id="2910158"/>
    <lineage>
        <taxon>Bacteria</taxon>
        <taxon>Pseudomonadati</taxon>
        <taxon>Bacteroidota</taxon>
        <taxon>Cytophagia</taxon>
        <taxon>Cytophagales</taxon>
        <taxon>Spirosomataceae</taxon>
        <taxon>Dyadobacter</taxon>
    </lineage>
</organism>
<keyword evidence="3" id="KW-1185">Reference proteome</keyword>
<dbReference type="KEGG" id="dpf:ON006_12195"/>
<dbReference type="EMBL" id="CP112998">
    <property type="protein sequence ID" value="WAC14698.1"/>
    <property type="molecule type" value="Genomic_DNA"/>
</dbReference>
<protein>
    <recommendedName>
        <fullName evidence="4">DUF4402 domain-containing protein</fullName>
    </recommendedName>
</protein>
<sequence>MKKYTLLFLILIVGASGFCQTIAISTSTPAGGTWSVTSLSSSLTSAGSNYTHVEESSASHTMLKVTALLLYSVSAHQNVTSNWDSSLLLSIKRTGNGTGSGTIANGTDYIQLTTSPQTFFTGSLGLGLSRDNIPVQYKITGLSVMLPVKTYTTTIQYTITGL</sequence>
<dbReference type="AlphaFoldDB" id="A0A9E8NG62"/>
<name>A0A9E8NG62_9BACT</name>
<evidence type="ECO:0000313" key="2">
    <source>
        <dbReference type="EMBL" id="WAC14698.1"/>
    </source>
</evidence>
<reference evidence="2" key="1">
    <citation type="submission" date="2022-11" db="EMBL/GenBank/DDBJ databases">
        <title>Dyadobacter pollutisoli sp. nov., isolated from plastic dumped soil.</title>
        <authorList>
            <person name="Kim J.M."/>
            <person name="Kim K.R."/>
            <person name="Lee J.K."/>
            <person name="Hao L."/>
            <person name="Jeon C.O."/>
        </authorList>
    </citation>
    <scope>NUCLEOTIDE SEQUENCE</scope>
    <source>
        <strain evidence="2">U1</strain>
    </source>
</reference>
<accession>A0A9E8NG62</accession>
<dbReference type="RefSeq" id="WP_244820065.1">
    <property type="nucleotide sequence ID" value="NZ_CP112998.1"/>
</dbReference>
<dbReference type="Proteomes" id="UP001164653">
    <property type="component" value="Chromosome"/>
</dbReference>
<evidence type="ECO:0008006" key="4">
    <source>
        <dbReference type="Google" id="ProtNLM"/>
    </source>
</evidence>
<gene>
    <name evidence="2" type="ORF">ON006_12195</name>
</gene>